<keyword evidence="1" id="KW-1133">Transmembrane helix</keyword>
<proteinExistence type="predicted"/>
<keyword evidence="1" id="KW-0812">Transmembrane</keyword>
<dbReference type="PANTHER" id="PTHR35797">
    <property type="entry name" value="PROTEASE-RELATED"/>
    <property type="match status" value="1"/>
</dbReference>
<dbReference type="EMBL" id="BAAANY010000002">
    <property type="protein sequence ID" value="GAA1661196.1"/>
    <property type="molecule type" value="Genomic_DNA"/>
</dbReference>
<organism evidence="3 4">
    <name type="scientific">Fodinicola feengrottensis</name>
    <dbReference type="NCBI Taxonomy" id="435914"/>
    <lineage>
        <taxon>Bacteria</taxon>
        <taxon>Bacillati</taxon>
        <taxon>Actinomycetota</taxon>
        <taxon>Actinomycetes</taxon>
        <taxon>Mycobacteriales</taxon>
        <taxon>Fodinicola</taxon>
    </lineage>
</organism>
<evidence type="ECO:0000313" key="3">
    <source>
        <dbReference type="EMBL" id="GAA1661196.1"/>
    </source>
</evidence>
<dbReference type="Proteomes" id="UP001500618">
    <property type="component" value="Unassembled WGS sequence"/>
</dbReference>
<feature type="transmembrane region" description="Helical" evidence="1">
    <location>
        <begin position="200"/>
        <end position="221"/>
    </location>
</feature>
<feature type="transmembrane region" description="Helical" evidence="1">
    <location>
        <begin position="55"/>
        <end position="79"/>
    </location>
</feature>
<evidence type="ECO:0000256" key="1">
    <source>
        <dbReference type="SAM" id="Phobius"/>
    </source>
</evidence>
<feature type="transmembrane region" description="Helical" evidence="1">
    <location>
        <begin position="91"/>
        <end position="109"/>
    </location>
</feature>
<reference evidence="4" key="1">
    <citation type="journal article" date="2019" name="Int. J. Syst. Evol. Microbiol.">
        <title>The Global Catalogue of Microorganisms (GCM) 10K type strain sequencing project: providing services to taxonomists for standard genome sequencing and annotation.</title>
        <authorList>
            <consortium name="The Broad Institute Genomics Platform"/>
            <consortium name="The Broad Institute Genome Sequencing Center for Infectious Disease"/>
            <person name="Wu L."/>
            <person name="Ma J."/>
        </authorList>
    </citation>
    <scope>NUCLEOTIDE SEQUENCE [LARGE SCALE GENOMIC DNA]</scope>
    <source>
        <strain evidence="4">JCM 14718</strain>
    </source>
</reference>
<gene>
    <name evidence="3" type="ORF">GCM10009765_08290</name>
</gene>
<feature type="transmembrane region" description="Helical" evidence="1">
    <location>
        <begin position="147"/>
        <end position="167"/>
    </location>
</feature>
<comment type="caution">
    <text evidence="3">The sequence shown here is derived from an EMBL/GenBank/DDBJ whole genome shotgun (WGS) entry which is preliminary data.</text>
</comment>
<evidence type="ECO:0000259" key="2">
    <source>
        <dbReference type="Pfam" id="PF02517"/>
    </source>
</evidence>
<feature type="transmembrane region" description="Helical" evidence="1">
    <location>
        <begin position="174"/>
        <end position="194"/>
    </location>
</feature>
<feature type="domain" description="CAAX prenyl protease 2/Lysostaphin resistance protein A-like" evidence="2">
    <location>
        <begin position="90"/>
        <end position="188"/>
    </location>
</feature>
<dbReference type="Pfam" id="PF02517">
    <property type="entry name" value="Rce1-like"/>
    <property type="match status" value="1"/>
</dbReference>
<evidence type="ECO:0000313" key="4">
    <source>
        <dbReference type="Proteomes" id="UP001500618"/>
    </source>
</evidence>
<protein>
    <recommendedName>
        <fullName evidence="2">CAAX prenyl protease 2/Lysostaphin resistance protein A-like domain-containing protein</fullName>
    </recommendedName>
</protein>
<feature type="transmembrane region" description="Helical" evidence="1">
    <location>
        <begin position="121"/>
        <end position="141"/>
    </location>
</feature>
<accession>A0ABP4RU69</accession>
<dbReference type="InterPro" id="IPR042150">
    <property type="entry name" value="MmRce1-like"/>
</dbReference>
<name>A0ABP4RU69_9ACTN</name>
<keyword evidence="1" id="KW-0472">Membrane</keyword>
<dbReference type="InterPro" id="IPR003675">
    <property type="entry name" value="Rce1/LyrA-like_dom"/>
</dbReference>
<sequence>MIATWLGAGTLLVLQPYVHLDPELLMLTQFGPTIGVLAAIGLLAKDSQQGTKNALVRAGVGAGIVVALFGVCAAALALAGQPLHLAIPEQFWLIAPLQLIGACGEELGWRTFLQRHLQTRFSMIVSAVIVGVLWSTWHIQYYAFGPAFFLSFVTMSVAVSLIMAVLVRGTSRRGSLLVAGVFHWLLNLGILILLNFEQGGLRNMLILAASSVVIAAVVVGGNRQVTR</sequence>
<dbReference type="PANTHER" id="PTHR35797:SF1">
    <property type="entry name" value="PROTEASE"/>
    <property type="match status" value="1"/>
</dbReference>
<feature type="transmembrane region" description="Helical" evidence="1">
    <location>
        <begin position="24"/>
        <end position="43"/>
    </location>
</feature>
<keyword evidence="4" id="KW-1185">Reference proteome</keyword>